<dbReference type="Proteomes" id="UP000011932">
    <property type="component" value="Chromosome"/>
</dbReference>
<feature type="region of interest" description="Disordered" evidence="1">
    <location>
        <begin position="230"/>
        <end position="253"/>
    </location>
</feature>
<keyword evidence="2" id="KW-0969">Cilium</keyword>
<feature type="region of interest" description="Disordered" evidence="1">
    <location>
        <begin position="322"/>
        <end position="363"/>
    </location>
</feature>
<feature type="compositionally biased region" description="Basic and acidic residues" evidence="1">
    <location>
        <begin position="339"/>
        <end position="353"/>
    </location>
</feature>
<accession>M4VJV9</accession>
<keyword evidence="2" id="KW-0378">Hydrolase</keyword>
<evidence type="ECO:0000313" key="3">
    <source>
        <dbReference type="Proteomes" id="UP000011932"/>
    </source>
</evidence>
<name>M4VJV9_9BACT</name>
<dbReference type="STRING" id="349215.A11S_1984"/>
<dbReference type="EC" id="3.2.1.-" evidence="2"/>
<dbReference type="HOGENOM" id="CLU_764647_0_0_5"/>
<dbReference type="InterPro" id="IPR023346">
    <property type="entry name" value="Lysozyme-like_dom_sf"/>
</dbReference>
<organism evidence="2 3">
    <name type="scientific">Micavibrio aeruginosavorus EPB</name>
    <dbReference type="NCBI Taxonomy" id="349215"/>
    <lineage>
        <taxon>Bacteria</taxon>
        <taxon>Pseudomonadati</taxon>
        <taxon>Bdellovibrionota</taxon>
        <taxon>Bdellovibrionia</taxon>
        <taxon>Bdellovibrionales</taxon>
        <taxon>Pseudobdellovibrionaceae</taxon>
        <taxon>Micavibrio</taxon>
    </lineage>
</organism>
<protein>
    <submittedName>
        <fullName evidence="2">Flagellar protein FlgJ [peptidoglycan hydrolase]</fullName>
        <ecNumber evidence="2">3.2.1.-</ecNumber>
    </submittedName>
</protein>
<keyword evidence="2" id="KW-0966">Cell projection</keyword>
<dbReference type="GO" id="GO:0016798">
    <property type="term" value="F:hydrolase activity, acting on glycosyl bonds"/>
    <property type="evidence" value="ECO:0007669"/>
    <property type="project" value="UniProtKB-KW"/>
</dbReference>
<proteinExistence type="predicted"/>
<dbReference type="EMBL" id="CP003538">
    <property type="protein sequence ID" value="AGH98785.1"/>
    <property type="molecule type" value="Genomic_DNA"/>
</dbReference>
<evidence type="ECO:0000313" key="2">
    <source>
        <dbReference type="EMBL" id="AGH98785.1"/>
    </source>
</evidence>
<gene>
    <name evidence="2" type="ORF">A11S_1984</name>
</gene>
<reference evidence="2 3" key="1">
    <citation type="journal article" date="2013" name="ISME J.">
        <title>By their genes ye shall know them: genomic signatures of predatory bacteria.</title>
        <authorList>
            <person name="Pasternak Z."/>
            <person name="Pietrokovski S."/>
            <person name="Rotem O."/>
            <person name="Gophna U."/>
            <person name="Lurie-Weinberger M.N."/>
            <person name="Jurkevitch E."/>
        </authorList>
    </citation>
    <scope>NUCLEOTIDE SEQUENCE [LARGE SCALE GENOMIC DNA]</scope>
    <source>
        <strain evidence="2">EPB</strain>
    </source>
</reference>
<dbReference type="AlphaFoldDB" id="M4VJV9"/>
<keyword evidence="2" id="KW-0282">Flagellum</keyword>
<dbReference type="PATRIC" id="fig|349215.9.peg.1928"/>
<dbReference type="KEGG" id="man:A11S_1984"/>
<dbReference type="Gene3D" id="1.10.530.10">
    <property type="match status" value="1"/>
</dbReference>
<dbReference type="OrthoDB" id="8477976at2"/>
<keyword evidence="2" id="KW-0326">Glycosidase</keyword>
<evidence type="ECO:0000256" key="1">
    <source>
        <dbReference type="SAM" id="MobiDB-lite"/>
    </source>
</evidence>
<dbReference type="SUPFAM" id="SSF53955">
    <property type="entry name" value="Lysozyme-like"/>
    <property type="match status" value="1"/>
</dbReference>
<feature type="compositionally biased region" description="Polar residues" evidence="1">
    <location>
        <begin position="322"/>
        <end position="335"/>
    </location>
</feature>
<sequence length="363" mass="39220">MNVNGNAIYNKELEALSQRAGADVTAAIHKASTATGVDFAYLMEKAAAESSFDTDAQAKTSSARGLYQFIERTWLQMVKDHGAQYGLGDYADQISSNYKVADKAVRKEILALRDDPQIASYMAAEFAADNKAYMQQNLDKGYGDIGATEMYFAHFLGAGQATAFLNAMKDNPLQAAADLFPKAAKANYNVFYNSKTGQAKSLAQVYAFFDKKFGSDGSIDTDALRANRLAPGVPSRKPDQFKPLDSNGDGLRIQPRPQFIATRDLGFGEDDDATSAAGSLWTNAQLSMAKSSLSLLSNDKSRDAVPTGGLITDPITVMTMAQLSTPGDTGTNTAAHQRKKDDDDNQGAHERIMRPRLMTSISV</sequence>
<dbReference type="RefSeq" id="WP_015468312.1">
    <property type="nucleotide sequence ID" value="NC_020812.1"/>
</dbReference>